<accession>A0A9D9HDG9</accession>
<reference evidence="1" key="2">
    <citation type="journal article" date="2021" name="PeerJ">
        <title>Extensive microbial diversity within the chicken gut microbiome revealed by metagenomics and culture.</title>
        <authorList>
            <person name="Gilroy R."/>
            <person name="Ravi A."/>
            <person name="Getino M."/>
            <person name="Pursley I."/>
            <person name="Horton D.L."/>
            <person name="Alikhan N.F."/>
            <person name="Baker D."/>
            <person name="Gharbi K."/>
            <person name="Hall N."/>
            <person name="Watson M."/>
            <person name="Adriaenssens E.M."/>
            <person name="Foster-Nyarko E."/>
            <person name="Jarju S."/>
            <person name="Secka A."/>
            <person name="Antonio M."/>
            <person name="Oren A."/>
            <person name="Chaudhuri R.R."/>
            <person name="La Ragione R."/>
            <person name="Hildebrand F."/>
            <person name="Pallen M.J."/>
        </authorList>
    </citation>
    <scope>NUCLEOTIDE SEQUENCE</scope>
    <source>
        <strain evidence="1">D5-748</strain>
    </source>
</reference>
<keyword evidence="1" id="KW-0436">Ligase</keyword>
<dbReference type="Proteomes" id="UP000823619">
    <property type="component" value="Unassembled WGS sequence"/>
</dbReference>
<dbReference type="InterPro" id="IPR032787">
    <property type="entry name" value="Prok-E2_D"/>
</dbReference>
<reference evidence="1" key="1">
    <citation type="submission" date="2020-10" db="EMBL/GenBank/DDBJ databases">
        <authorList>
            <person name="Gilroy R."/>
        </authorList>
    </citation>
    <scope>NUCLEOTIDE SEQUENCE</scope>
    <source>
        <strain evidence="1">D5-748</strain>
    </source>
</reference>
<name>A0A9D9HDG9_9BACT</name>
<dbReference type="GO" id="GO:0016874">
    <property type="term" value="F:ligase activity"/>
    <property type="evidence" value="ECO:0007669"/>
    <property type="project" value="UniProtKB-KW"/>
</dbReference>
<comment type="caution">
    <text evidence="1">The sequence shown here is derived from an EMBL/GenBank/DDBJ whole genome shotgun (WGS) entry which is preliminary data.</text>
</comment>
<sequence length="244" mass="27950">MIDSNELTRKIKTPLNPRAALIAYASEGDKNFFLEIRGIDERGNMTEGRPVTIDFMNALVKGYSERHSTTPYGKIPSNLLYCDPRKGSERYVWYNPPHKRMMFFSPALKIENAEYFLPGVIYEAGEHGMRIYAYKGNVPGPDTELYAAPFFNVTGSSVCLGNPRIELPKDLTYERLLMYWEKKFWLTEFTHLGSNGNPTKSNLVLVTKAARDRDFNLDELKPLNNMKLKDILKRKGYITSTTIS</sequence>
<gene>
    <name evidence="1" type="ORF">IAC23_09445</name>
</gene>
<dbReference type="AlphaFoldDB" id="A0A9D9HDG9"/>
<proteinExistence type="predicted"/>
<dbReference type="EMBL" id="JADIMO010000120">
    <property type="protein sequence ID" value="MBO8445893.1"/>
    <property type="molecule type" value="Genomic_DNA"/>
</dbReference>
<dbReference type="Pfam" id="PF14460">
    <property type="entry name" value="Prok-E2_D"/>
    <property type="match status" value="1"/>
</dbReference>
<organism evidence="1 2">
    <name type="scientific">Candidatus Cryptobacteroides merdavium</name>
    <dbReference type="NCBI Taxonomy" id="2840769"/>
    <lineage>
        <taxon>Bacteria</taxon>
        <taxon>Pseudomonadati</taxon>
        <taxon>Bacteroidota</taxon>
        <taxon>Bacteroidia</taxon>
        <taxon>Bacteroidales</taxon>
        <taxon>Candidatus Cryptobacteroides</taxon>
    </lineage>
</organism>
<protein>
    <submittedName>
        <fullName evidence="1">Prokaryotic E2 ligase family D protein</fullName>
    </submittedName>
</protein>
<evidence type="ECO:0000313" key="2">
    <source>
        <dbReference type="Proteomes" id="UP000823619"/>
    </source>
</evidence>
<evidence type="ECO:0000313" key="1">
    <source>
        <dbReference type="EMBL" id="MBO8445893.1"/>
    </source>
</evidence>